<dbReference type="AlphaFoldDB" id="A0A8M1KPD2"/>
<name>A0A8M1KPD2_CLUHA</name>
<dbReference type="GeneID" id="122133549"/>
<dbReference type="Proteomes" id="UP000515152">
    <property type="component" value="Chromosome 15"/>
</dbReference>
<keyword evidence="2" id="KW-1185">Reference proteome</keyword>
<dbReference type="KEGG" id="char:122133549"/>
<gene>
    <name evidence="3" type="primary">LOC122133549</name>
</gene>
<evidence type="ECO:0000256" key="1">
    <source>
        <dbReference type="SAM" id="MobiDB-lite"/>
    </source>
</evidence>
<feature type="region of interest" description="Disordered" evidence="1">
    <location>
        <begin position="75"/>
        <end position="142"/>
    </location>
</feature>
<accession>A0A8M1KPD2</accession>
<organism evidence="2 3">
    <name type="scientific">Clupea harengus</name>
    <name type="common">Atlantic herring</name>
    <dbReference type="NCBI Taxonomy" id="7950"/>
    <lineage>
        <taxon>Eukaryota</taxon>
        <taxon>Metazoa</taxon>
        <taxon>Chordata</taxon>
        <taxon>Craniata</taxon>
        <taxon>Vertebrata</taxon>
        <taxon>Euteleostomi</taxon>
        <taxon>Actinopterygii</taxon>
        <taxon>Neopterygii</taxon>
        <taxon>Teleostei</taxon>
        <taxon>Clupei</taxon>
        <taxon>Clupeiformes</taxon>
        <taxon>Clupeoidei</taxon>
        <taxon>Clupeidae</taxon>
        <taxon>Clupea</taxon>
    </lineage>
</organism>
<reference evidence="3" key="1">
    <citation type="submission" date="2025-08" db="UniProtKB">
        <authorList>
            <consortium name="RefSeq"/>
        </authorList>
    </citation>
    <scope>IDENTIFICATION</scope>
</reference>
<sequence>MSRHVHRFERDYRGSWERRERPPLHLHNGTCTPVTAPIANGNNRPGLLPLPVIPSLLPTPVTIAVTMASACDLSGKRAGAPVSTGPPAVKAAGLSPGDSQTPGLLLAPGVRWGQTPINQSTPWETDEPPVKQHREAEPTGLT</sequence>
<dbReference type="RefSeq" id="XP_042565916.1">
    <property type="nucleotide sequence ID" value="XM_042709982.1"/>
</dbReference>
<protein>
    <submittedName>
        <fullName evidence="3">Kelch-like protein 29</fullName>
    </submittedName>
</protein>
<proteinExistence type="predicted"/>
<feature type="compositionally biased region" description="Basic and acidic residues" evidence="1">
    <location>
        <begin position="128"/>
        <end position="142"/>
    </location>
</feature>
<evidence type="ECO:0000313" key="3">
    <source>
        <dbReference type="RefSeq" id="XP_042565916.1"/>
    </source>
</evidence>
<dbReference type="OrthoDB" id="8950261at2759"/>
<evidence type="ECO:0000313" key="2">
    <source>
        <dbReference type="Proteomes" id="UP000515152"/>
    </source>
</evidence>